<dbReference type="EMBL" id="AYYE01001119">
    <property type="protein sequence ID" value="ETK06935.1"/>
    <property type="molecule type" value="Genomic_DNA"/>
</dbReference>
<protein>
    <recommendedName>
        <fullName evidence="1">CoA-binding domain-containing protein</fullName>
    </recommendedName>
</protein>
<dbReference type="InterPro" id="IPR016102">
    <property type="entry name" value="Succinyl-CoA_synth-like"/>
</dbReference>
<dbReference type="PANTHER" id="PTHR42793:SF1">
    <property type="entry name" value="PEPTIDYL-LYSINE N-ACETYLTRANSFERASE PATZ"/>
    <property type="match status" value="1"/>
</dbReference>
<dbReference type="AlphaFoldDB" id="W2CIH1"/>
<dbReference type="InterPro" id="IPR003781">
    <property type="entry name" value="CoA-bd"/>
</dbReference>
<dbReference type="Proteomes" id="UP000034982">
    <property type="component" value="Unassembled WGS sequence"/>
</dbReference>
<dbReference type="PATRIC" id="fig|1411022.3.peg.1087"/>
<evidence type="ECO:0000259" key="1">
    <source>
        <dbReference type="SMART" id="SM00881"/>
    </source>
</evidence>
<organism evidence="2 3">
    <name type="scientific">Tannerella sp. oral taxon BU063 isolate Cell 1/3</name>
    <dbReference type="NCBI Taxonomy" id="1411022"/>
    <lineage>
        <taxon>Bacteria</taxon>
        <taxon>Pseudomonadati</taxon>
        <taxon>Bacteroidota</taxon>
        <taxon>Bacteroidia</taxon>
        <taxon>Bacteroidales</taxon>
        <taxon>Tannerellaceae</taxon>
        <taxon>Tannerella</taxon>
    </lineage>
</organism>
<dbReference type="Gene3D" id="3.40.50.720">
    <property type="entry name" value="NAD(P)-binding Rossmann-like Domain"/>
    <property type="match status" value="1"/>
</dbReference>
<sequence length="453" mass="47708">MITHALINPRSIAVIGGSNHIHKPGGRLVKNLIEGPFTGDLYIVNPKERLIQGHPVTRSVNDLPTGIELGVLAVSAAHCTEAVRVLVEEKGARAIIIISAGFSEESTEGAAIEREICRICTAAGAALIGPNCIGLANPHHHAVFTSPVPTLGPGGIDLISASGGVALFIIECALTKGLRFHSLWSVGNAAQTGIEEVLEYMDEHFAPSTDACIKALYIEDIRDAEKLVRHAASLVRKGCRIAAIKGGTTADGMRASAMHTGARPTSEEEVASLFRRAGIVRCYSREELIAVACAFALPRPHGRSFAVVTHAGGAGVILTDALVRCGMEVPAYRGAKADELKTRLLPGASVANPIDILGTGSAADFGLAIDYANQHFPETDAIAVIFGSIGLGKITAAVDVILEKMQTCSKPIYPILPSVLNTAEEIAHFVRHGGITFPDEVTLAQALRRMASL</sequence>
<name>W2CIH1_9BACT</name>
<dbReference type="SUPFAM" id="SSF51735">
    <property type="entry name" value="NAD(P)-binding Rossmann-fold domains"/>
    <property type="match status" value="1"/>
</dbReference>
<dbReference type="SMART" id="SM00881">
    <property type="entry name" value="CoA_binding"/>
    <property type="match status" value="1"/>
</dbReference>
<dbReference type="Pfam" id="PF13607">
    <property type="entry name" value="Succ_CoA_lig"/>
    <property type="match status" value="1"/>
</dbReference>
<evidence type="ECO:0000313" key="2">
    <source>
        <dbReference type="EMBL" id="ETK06935.1"/>
    </source>
</evidence>
<dbReference type="SUPFAM" id="SSF52210">
    <property type="entry name" value="Succinyl-CoA synthetase domains"/>
    <property type="match status" value="2"/>
</dbReference>
<reference evidence="2 3" key="1">
    <citation type="submission" date="2013-11" db="EMBL/GenBank/DDBJ databases">
        <title>Single cell genomics of uncultured Tannerella BU063 (oral taxon 286).</title>
        <authorList>
            <person name="Beall C.J."/>
            <person name="Campbell A.G."/>
            <person name="Griffen A.L."/>
            <person name="Podar M."/>
            <person name="Leys E.J."/>
        </authorList>
    </citation>
    <scope>NUCLEOTIDE SEQUENCE [LARGE SCALE GENOMIC DNA]</scope>
    <source>
        <strain evidence="2">Cell 1/3</strain>
    </source>
</reference>
<accession>W2CIH1</accession>
<feature type="domain" description="CoA-binding" evidence="1">
    <location>
        <begin position="6"/>
        <end position="102"/>
    </location>
</feature>
<dbReference type="PANTHER" id="PTHR42793">
    <property type="entry name" value="COA BINDING DOMAIN CONTAINING PROTEIN"/>
    <property type="match status" value="1"/>
</dbReference>
<evidence type="ECO:0000313" key="3">
    <source>
        <dbReference type="Proteomes" id="UP000034982"/>
    </source>
</evidence>
<gene>
    <name evidence="2" type="ORF">T230_09830</name>
</gene>
<dbReference type="Pfam" id="PF13380">
    <property type="entry name" value="CoA_binding_2"/>
    <property type="match status" value="1"/>
</dbReference>
<dbReference type="InterPro" id="IPR036291">
    <property type="entry name" value="NAD(P)-bd_dom_sf"/>
</dbReference>
<dbReference type="Gene3D" id="3.40.50.261">
    <property type="entry name" value="Succinyl-CoA synthetase domains"/>
    <property type="match status" value="2"/>
</dbReference>
<comment type="caution">
    <text evidence="2">The sequence shown here is derived from an EMBL/GenBank/DDBJ whole genome shotgun (WGS) entry which is preliminary data.</text>
</comment>
<dbReference type="InterPro" id="IPR032875">
    <property type="entry name" value="Succ_CoA_lig_flav_dom"/>
</dbReference>
<proteinExistence type="predicted"/>